<dbReference type="AlphaFoldDB" id="A0A1I1ZPB7"/>
<dbReference type="SUPFAM" id="SSF51735">
    <property type="entry name" value="NAD(P)-binding Rossmann-fold domains"/>
    <property type="match status" value="1"/>
</dbReference>
<dbReference type="PANTHER" id="PTHR42793:SF4">
    <property type="entry name" value="BLL6376 PROTEIN"/>
    <property type="match status" value="1"/>
</dbReference>
<dbReference type="Gene3D" id="3.40.50.261">
    <property type="entry name" value="Succinyl-CoA synthetase domains"/>
    <property type="match status" value="2"/>
</dbReference>
<evidence type="ECO:0000313" key="3">
    <source>
        <dbReference type="Proteomes" id="UP000198589"/>
    </source>
</evidence>
<dbReference type="Pfam" id="PF19045">
    <property type="entry name" value="Ligase_CoA_2"/>
    <property type="match status" value="1"/>
</dbReference>
<sequence>MTIEESGTDMDLLRTVFRPSSIALIGASETPTKLITYRPIEYLRRYGYAGGIYPVNPKYESVQGLPAYATVGAAPAPPEMVIVALPRQHVLAALEECAAVGTKVAIVYSSGFAEVPDGVGLQQEVADLSRRTGLRVIGPNCQGIANLAEGVFPCFSTAFATDAPESGRAAIISQSGAVAAMIYNSWTAVGGGAKYWASTGNEADLTVAQLARAAVEDPDVDQLLLYLESVRDAEVLSALADRAAELGKQVVLYRSTRSEHGWAAAGRHTGAGATGSDRLADTVPGGTHLLHADSLDELIALAQVGRCGKPVAGPRMAVISNSGGLGVMTADAATAAGFTLEDLTPGNRDALATLLPGFASVQNPVDVTAQLLNDPALLESALPVMLSDTGVDALVVALGAVGDGYDVEQICRDVLRAHEESSKPVAVVWVGSRIDVRRRLGAAGVPVFTSVTETVAALARQRDAALRAPATVGRG</sequence>
<accession>A0A1I1ZPB7</accession>
<proteinExistence type="predicted"/>
<dbReference type="InterPro" id="IPR003781">
    <property type="entry name" value="CoA-bd"/>
</dbReference>
<dbReference type="InterPro" id="IPR036291">
    <property type="entry name" value="NAD(P)-bd_dom_sf"/>
</dbReference>
<feature type="domain" description="CoA-binding" evidence="1">
    <location>
        <begin position="16"/>
        <end position="112"/>
    </location>
</feature>
<evidence type="ECO:0000313" key="2">
    <source>
        <dbReference type="EMBL" id="SFE33472.1"/>
    </source>
</evidence>
<reference evidence="3" key="1">
    <citation type="submission" date="2016-10" db="EMBL/GenBank/DDBJ databases">
        <authorList>
            <person name="Varghese N."/>
            <person name="Submissions S."/>
        </authorList>
    </citation>
    <scope>NUCLEOTIDE SEQUENCE [LARGE SCALE GENOMIC DNA]</scope>
    <source>
        <strain evidence="3">DSM 46838</strain>
    </source>
</reference>
<protein>
    <submittedName>
        <fullName evidence="2">Acyl-CoA synthetase (NDP forming)</fullName>
    </submittedName>
</protein>
<organism evidence="2 3">
    <name type="scientific">Blastococcus tunisiensis</name>
    <dbReference type="NCBI Taxonomy" id="1798228"/>
    <lineage>
        <taxon>Bacteria</taxon>
        <taxon>Bacillati</taxon>
        <taxon>Actinomycetota</taxon>
        <taxon>Actinomycetes</taxon>
        <taxon>Geodermatophilales</taxon>
        <taxon>Geodermatophilaceae</taxon>
        <taxon>Blastococcus</taxon>
    </lineage>
</organism>
<dbReference type="RefSeq" id="WP_092195677.1">
    <property type="nucleotide sequence ID" value="NZ_FOND01000003.1"/>
</dbReference>
<dbReference type="EMBL" id="FOND01000003">
    <property type="protein sequence ID" value="SFE33472.1"/>
    <property type="molecule type" value="Genomic_DNA"/>
</dbReference>
<dbReference type="Pfam" id="PF13607">
    <property type="entry name" value="Succ_CoA_lig"/>
    <property type="match status" value="1"/>
</dbReference>
<dbReference type="SUPFAM" id="SSF52210">
    <property type="entry name" value="Succinyl-CoA synthetase domains"/>
    <property type="match status" value="2"/>
</dbReference>
<dbReference type="Gene3D" id="3.40.50.720">
    <property type="entry name" value="NAD(P)-binding Rossmann-like Domain"/>
    <property type="match status" value="1"/>
</dbReference>
<dbReference type="Proteomes" id="UP000198589">
    <property type="component" value="Unassembled WGS sequence"/>
</dbReference>
<gene>
    <name evidence="2" type="ORF">SAMN05216574_103112</name>
</gene>
<dbReference type="PANTHER" id="PTHR42793">
    <property type="entry name" value="COA BINDING DOMAIN CONTAINING PROTEIN"/>
    <property type="match status" value="1"/>
</dbReference>
<dbReference type="OrthoDB" id="190266at2"/>
<name>A0A1I1ZPB7_9ACTN</name>
<dbReference type="SMART" id="SM00881">
    <property type="entry name" value="CoA_binding"/>
    <property type="match status" value="1"/>
</dbReference>
<dbReference type="Pfam" id="PF13380">
    <property type="entry name" value="CoA_binding_2"/>
    <property type="match status" value="1"/>
</dbReference>
<dbReference type="InterPro" id="IPR016102">
    <property type="entry name" value="Succinyl-CoA_synth-like"/>
</dbReference>
<dbReference type="InterPro" id="IPR043938">
    <property type="entry name" value="Ligase_CoA_dom"/>
</dbReference>
<dbReference type="InterPro" id="IPR032875">
    <property type="entry name" value="Succ_CoA_lig_flav_dom"/>
</dbReference>
<evidence type="ECO:0000259" key="1">
    <source>
        <dbReference type="SMART" id="SM00881"/>
    </source>
</evidence>
<dbReference type="STRING" id="1798228.SAMN05216574_103112"/>
<keyword evidence="3" id="KW-1185">Reference proteome</keyword>
<dbReference type="GO" id="GO:0043758">
    <property type="term" value="F:acetate-CoA ligase (ADP-forming) activity"/>
    <property type="evidence" value="ECO:0007669"/>
    <property type="project" value="InterPro"/>
</dbReference>